<evidence type="ECO:0000313" key="1">
    <source>
        <dbReference type="EMBL" id="KAJ1677634.1"/>
    </source>
</evidence>
<name>A0ACC1HUS2_9FUNG</name>
<reference evidence="1" key="1">
    <citation type="submission" date="2022-06" db="EMBL/GenBank/DDBJ databases">
        <title>Phylogenomic reconstructions and comparative analyses of Kickxellomycotina fungi.</title>
        <authorList>
            <person name="Reynolds N.K."/>
            <person name="Stajich J.E."/>
            <person name="Barry K."/>
            <person name="Grigoriev I.V."/>
            <person name="Crous P."/>
            <person name="Smith M.E."/>
        </authorList>
    </citation>
    <scope>NUCLEOTIDE SEQUENCE</scope>
    <source>
        <strain evidence="1">RSA 2271</strain>
    </source>
</reference>
<proteinExistence type="predicted"/>
<dbReference type="Proteomes" id="UP001145114">
    <property type="component" value="Unassembled WGS sequence"/>
</dbReference>
<evidence type="ECO:0000313" key="2">
    <source>
        <dbReference type="Proteomes" id="UP001145114"/>
    </source>
</evidence>
<gene>
    <name evidence="1" type="ORF">EV182_005749</name>
</gene>
<feature type="non-terminal residue" evidence="1">
    <location>
        <position position="428"/>
    </location>
</feature>
<comment type="caution">
    <text evidence="1">The sequence shown here is derived from an EMBL/GenBank/DDBJ whole genome shotgun (WGS) entry which is preliminary data.</text>
</comment>
<sequence>MDAPATASQPPNPNNTPPMHPPKPATRSFAQVVASGGPAPQGKAKPRATTRERILEVRRRQPALLLPMAWIPLPYGTPCRVLLVRDYLWKVFKDEYIKEKGEVTKEKEKSFSPCILGMLKRPNGIGIQLDSHERLIKVLNTPLVWEETPFDWHVDGGISHSLIIESVPPSIEGPRVEAALRPFGRVKRLRKFQDKSGNWFGHWSVTLTTKPNQEPPKTITFNGEKVACRILPAIGKKLCSDCGDIQGTDACECPKAAPKAPTTTHAPTPTTTTTPTQAAITHTVTVDKLETAPSAPKSAHHTTSTPPTTPATKPATTPMSALLAEMDKAPKAILAGPIARVKAASQGAIMGPAPTPQPAVPAKQAPAHTPARQPSSKPTHLDDSQDITASSDDSFGSFEESDAEPVELLPEDFEKEQHVVEYYPRAPQ</sequence>
<protein>
    <submittedName>
        <fullName evidence="1">Uncharacterized protein</fullName>
    </submittedName>
</protein>
<dbReference type="EMBL" id="JAMZIH010002148">
    <property type="protein sequence ID" value="KAJ1677634.1"/>
    <property type="molecule type" value="Genomic_DNA"/>
</dbReference>
<organism evidence="1 2">
    <name type="scientific">Spiromyces aspiralis</name>
    <dbReference type="NCBI Taxonomy" id="68401"/>
    <lineage>
        <taxon>Eukaryota</taxon>
        <taxon>Fungi</taxon>
        <taxon>Fungi incertae sedis</taxon>
        <taxon>Zoopagomycota</taxon>
        <taxon>Kickxellomycotina</taxon>
        <taxon>Kickxellomycetes</taxon>
        <taxon>Kickxellales</taxon>
        <taxon>Kickxellaceae</taxon>
        <taxon>Spiromyces</taxon>
    </lineage>
</organism>
<keyword evidence="2" id="KW-1185">Reference proteome</keyword>
<accession>A0ACC1HUS2</accession>